<dbReference type="EMBL" id="JALEMU010000129">
    <property type="protein sequence ID" value="MCI5756198.1"/>
    <property type="molecule type" value="Genomic_DNA"/>
</dbReference>
<reference evidence="4 6" key="2">
    <citation type="submission" date="2022-03" db="EMBL/GenBank/DDBJ databases">
        <title>Metagenome-assembled genomes from swine fecal metagenomes.</title>
        <authorList>
            <person name="Holman D.B."/>
            <person name="Kommadath A."/>
        </authorList>
    </citation>
    <scope>NUCLEOTIDE SEQUENCE [LARGE SCALE GENOMIC DNA]</scope>
    <source>
        <strain evidence="4">SUG147</strain>
    </source>
</reference>
<dbReference type="AlphaFoldDB" id="R6TNB8"/>
<evidence type="ECO:0000256" key="1">
    <source>
        <dbReference type="SAM" id="Phobius"/>
    </source>
</evidence>
<dbReference type="Proteomes" id="UP001139365">
    <property type="component" value="Unassembled WGS sequence"/>
</dbReference>
<gene>
    <name evidence="3" type="ORF">BN580_00839</name>
    <name evidence="4" type="ORF">MR241_07900</name>
</gene>
<dbReference type="Proteomes" id="UP000017938">
    <property type="component" value="Unassembled WGS sequence"/>
</dbReference>
<keyword evidence="2" id="KW-0732">Signal</keyword>
<feature type="transmembrane region" description="Helical" evidence="1">
    <location>
        <begin position="218"/>
        <end position="236"/>
    </location>
</feature>
<keyword evidence="1" id="KW-1133">Transmembrane helix</keyword>
<sequence>MKKFLSFLMTVAMLASIMTAFAIGTAAAAEPLSAELYSVSGTPELYLVFNKKVALPESLRVCLVGHGWPVTVDGQEIFRYLRRMPDSTTPPNLVSGITYHGDTKQVLKFTPSDPTPGNYDWYYNPTGAGAQSEAPIAGATKSVDDFCLMFFGTVKTEDGKETAKTEDFDVVDNNGNEPILRGTKIKWKVVDKVESITVPTALPSIDPNGGNNPSTSDSLFFAAAALVCTAGVVVFAKKKF</sequence>
<comment type="caution">
    <text evidence="3">The sequence shown here is derived from an EMBL/GenBank/DDBJ whole genome shotgun (WGS) entry which is preliminary data.</text>
</comment>
<reference evidence="3" key="1">
    <citation type="submission" date="2012-11" db="EMBL/GenBank/DDBJ databases">
        <title>Dependencies among metagenomic species, viruses, plasmids and units of genetic variation.</title>
        <authorList>
            <person name="Nielsen H.B."/>
            <person name="Almeida M."/>
            <person name="Juncker A.S."/>
            <person name="Rasmussen S."/>
            <person name="Li J."/>
            <person name="Sunagawa S."/>
            <person name="Plichta D."/>
            <person name="Gautier L."/>
            <person name="Le Chatelier E."/>
            <person name="Peletier E."/>
            <person name="Bonde I."/>
            <person name="Nielsen T."/>
            <person name="Manichanh C."/>
            <person name="Arumugam M."/>
            <person name="Batto J."/>
            <person name="Santos M.B.Q.D."/>
            <person name="Blom N."/>
            <person name="Borruel N."/>
            <person name="Burgdorf K.S."/>
            <person name="Boumezbeur F."/>
            <person name="Casellas F."/>
            <person name="Dore J."/>
            <person name="Guarner F."/>
            <person name="Hansen T."/>
            <person name="Hildebrand F."/>
            <person name="Kaas R.S."/>
            <person name="Kennedy S."/>
            <person name="Kristiansen K."/>
            <person name="Kultima J.R."/>
            <person name="Leonard P."/>
            <person name="Levenez F."/>
            <person name="Lund O."/>
            <person name="Moumen B."/>
            <person name="Le Paslier D."/>
            <person name="Pons N."/>
            <person name="Pedersen O."/>
            <person name="Prifti E."/>
            <person name="Qin J."/>
            <person name="Raes J."/>
            <person name="Tap J."/>
            <person name="Tims S."/>
            <person name="Ussery D.W."/>
            <person name="Yamada T."/>
            <person name="MetaHit consortium"/>
            <person name="Renault P."/>
            <person name="Sicheritz-Ponten T."/>
            <person name="Bork P."/>
            <person name="Wang J."/>
            <person name="Brunak S."/>
            <person name="Ehrlich S.D."/>
        </authorList>
    </citation>
    <scope>NUCLEOTIDE SEQUENCE [LARGE SCALE GENOMIC DNA]</scope>
</reference>
<feature type="signal peptide" evidence="2">
    <location>
        <begin position="1"/>
        <end position="22"/>
    </location>
</feature>
<evidence type="ECO:0000313" key="4">
    <source>
        <dbReference type="EMBL" id="MCI5756198.1"/>
    </source>
</evidence>
<organism evidence="3 5">
    <name type="scientific">Candidatus Colimorpha enterica</name>
    <dbReference type="NCBI Taxonomy" id="3083063"/>
    <lineage>
        <taxon>Bacteria</taxon>
        <taxon>Pseudomonadati</taxon>
        <taxon>Bacteroidota</taxon>
        <taxon>Bacteroidia</taxon>
        <taxon>Bacteroidales</taxon>
        <taxon>Candidatus Colimorpha</taxon>
    </lineage>
</organism>
<accession>R6TNB8</accession>
<evidence type="ECO:0000313" key="6">
    <source>
        <dbReference type="Proteomes" id="UP001139365"/>
    </source>
</evidence>
<evidence type="ECO:0000313" key="5">
    <source>
        <dbReference type="Proteomes" id="UP000017938"/>
    </source>
</evidence>
<feature type="chain" id="PRO_5041861163" evidence="2">
    <location>
        <begin position="23"/>
        <end position="240"/>
    </location>
</feature>
<keyword evidence="1" id="KW-0812">Transmembrane</keyword>
<dbReference type="EMBL" id="CBFW010000066">
    <property type="protein sequence ID" value="CDC71279.1"/>
    <property type="molecule type" value="Genomic_DNA"/>
</dbReference>
<keyword evidence="1" id="KW-0472">Membrane</keyword>
<proteinExistence type="predicted"/>
<name>R6TNB8_9BACT</name>
<protein>
    <submittedName>
        <fullName evidence="3">Uncharacterized protein</fullName>
    </submittedName>
</protein>
<evidence type="ECO:0000256" key="2">
    <source>
        <dbReference type="SAM" id="SignalP"/>
    </source>
</evidence>
<evidence type="ECO:0000313" key="3">
    <source>
        <dbReference type="EMBL" id="CDC71279.1"/>
    </source>
</evidence>